<protein>
    <submittedName>
        <fullName evidence="5">DmsE family decaheme c-type cytochrome</fullName>
    </submittedName>
</protein>
<dbReference type="PANTHER" id="PTHR35038:SF6">
    <property type="entry name" value="SURFACE LOCALIZED DECAHEME CYTOCHROME C LIPOPROTEIN"/>
    <property type="match status" value="1"/>
</dbReference>
<dbReference type="InterPro" id="IPR010177">
    <property type="entry name" value="Paired_CXXCH_1"/>
</dbReference>
<keyword evidence="6" id="KW-1185">Reference proteome</keyword>
<feature type="signal peptide" evidence="2">
    <location>
        <begin position="1"/>
        <end position="28"/>
    </location>
</feature>
<dbReference type="InterPro" id="IPR020015">
    <property type="entry name" value="Decahaem_cyt-c_DmsE"/>
</dbReference>
<dbReference type="Pfam" id="PF09699">
    <property type="entry name" value="Paired_CXXCH_1"/>
    <property type="match status" value="2"/>
</dbReference>
<name>A0ABZ0JUX3_9GAMM</name>
<dbReference type="Gene3D" id="3.90.10.10">
    <property type="entry name" value="Cytochrome C3"/>
    <property type="match status" value="1"/>
</dbReference>
<evidence type="ECO:0000256" key="2">
    <source>
        <dbReference type="SAM" id="SignalP"/>
    </source>
</evidence>
<dbReference type="NCBIfam" id="TIGR03508">
    <property type="entry name" value="decahem_SO"/>
    <property type="match status" value="1"/>
</dbReference>
<dbReference type="Pfam" id="PF22678">
    <property type="entry name" value="Cytochrom_c_NrfB-like"/>
    <property type="match status" value="1"/>
</dbReference>
<gene>
    <name evidence="5" type="ORF">RGE70_12265</name>
</gene>
<dbReference type="NCBIfam" id="TIGR01905">
    <property type="entry name" value="paired_CXXCH_1"/>
    <property type="match status" value="2"/>
</dbReference>
<dbReference type="Gene3D" id="1.10.1130.10">
    <property type="entry name" value="Flavocytochrome C3, Chain A"/>
    <property type="match status" value="2"/>
</dbReference>
<evidence type="ECO:0000259" key="3">
    <source>
        <dbReference type="Pfam" id="PF09699"/>
    </source>
</evidence>
<proteinExistence type="predicted"/>
<evidence type="ECO:0000259" key="4">
    <source>
        <dbReference type="Pfam" id="PF22678"/>
    </source>
</evidence>
<dbReference type="InterPro" id="IPR053875">
    <property type="entry name" value="Cytochrom_c_NrfB-like_dom"/>
</dbReference>
<reference evidence="5 6" key="1">
    <citation type="submission" date="2023-10" db="EMBL/GenBank/DDBJ databases">
        <title>Complete genome sequence of Shewanella sp. DAU334.</title>
        <authorList>
            <person name="Lee Y.-S."/>
            <person name="Jeong H.-R."/>
            <person name="Hwang E.-J."/>
            <person name="Choi Y.-L."/>
            <person name="Kim G.-D."/>
        </authorList>
    </citation>
    <scope>NUCLEOTIDE SEQUENCE [LARGE SCALE GENOMIC DNA]</scope>
    <source>
        <strain evidence="5 6">DAU334</strain>
    </source>
</reference>
<dbReference type="InterPro" id="IPR036280">
    <property type="entry name" value="Multihaem_cyt_sf"/>
</dbReference>
<dbReference type="RefSeq" id="WP_310471732.1">
    <property type="nucleotide sequence ID" value="NZ_CP136522.1"/>
</dbReference>
<evidence type="ECO:0000313" key="5">
    <source>
        <dbReference type="EMBL" id="WOT04103.1"/>
    </source>
</evidence>
<evidence type="ECO:0000313" key="6">
    <source>
        <dbReference type="Proteomes" id="UP001529491"/>
    </source>
</evidence>
<dbReference type="SUPFAM" id="SSF48695">
    <property type="entry name" value="Multiheme cytochromes"/>
    <property type="match status" value="1"/>
</dbReference>
<feature type="domain" description="Doubled CXXCH motif" evidence="3">
    <location>
        <begin position="244"/>
        <end position="281"/>
    </location>
</feature>
<feature type="domain" description="Doubled CXXCH motif" evidence="3">
    <location>
        <begin position="202"/>
        <end position="237"/>
    </location>
</feature>
<feature type="chain" id="PRO_5046409321" evidence="2">
    <location>
        <begin position="29"/>
        <end position="329"/>
    </location>
</feature>
<accession>A0ABZ0JUX3</accession>
<dbReference type="EMBL" id="CP136522">
    <property type="protein sequence ID" value="WOT04103.1"/>
    <property type="molecule type" value="Genomic_DNA"/>
</dbReference>
<dbReference type="Proteomes" id="UP001529491">
    <property type="component" value="Chromosome"/>
</dbReference>
<keyword evidence="1 2" id="KW-0732">Signal</keyword>
<dbReference type="InterPro" id="IPR051829">
    <property type="entry name" value="Multiheme_Cytochr_ET"/>
</dbReference>
<evidence type="ECO:0000256" key="1">
    <source>
        <dbReference type="ARBA" id="ARBA00022729"/>
    </source>
</evidence>
<organism evidence="5 6">
    <name type="scientific">Shewanella youngdeokensis</name>
    <dbReference type="NCBI Taxonomy" id="2999068"/>
    <lineage>
        <taxon>Bacteria</taxon>
        <taxon>Pseudomonadati</taxon>
        <taxon>Pseudomonadota</taxon>
        <taxon>Gammaproteobacteria</taxon>
        <taxon>Alteromonadales</taxon>
        <taxon>Shewanellaceae</taxon>
        <taxon>Shewanella</taxon>
    </lineage>
</organism>
<feature type="domain" description="Cytochrome c-type protein NrfB-like" evidence="4">
    <location>
        <begin position="96"/>
        <end position="171"/>
    </location>
</feature>
<sequence>MKITNMLKTLLPMLIASAVLSLSFTGTAAASKWDKKLSPDEVEATLDKKFTEGKYSSKGADSCLMCHRKTEKVMAIFDGVHGSLDSSKSPMAGLQCEACHGPLGKHNKGGNEPMIAFGADSTLIASKQNSVCMSCHQDDKRIDWNGGHHDNADIACASCHSIHTAKDPVLSKQTELAVCTSCHAKQKADMNKRSSHPMQWAQMTCSDCHNPHGTMSDSDLVKPTVNDTCYSCHAEKRGPKLWEHAPVTDNCVSCHNPHGSVNEGMLKTRAPQLCQQCHASDGHASSAYMGNTGQGSSVGDNAFTGGRSCLNCHNQIHGSNHPSGKLFQR</sequence>
<dbReference type="PANTHER" id="PTHR35038">
    <property type="entry name" value="DISSIMILATORY SULFITE REDUCTASE SIRA"/>
    <property type="match status" value="1"/>
</dbReference>